<dbReference type="Proteomes" id="UP000492821">
    <property type="component" value="Unassembled WGS sequence"/>
</dbReference>
<dbReference type="WBParaSite" id="Pan_g1205.t1">
    <property type="protein sequence ID" value="Pan_g1205.t1"/>
    <property type="gene ID" value="Pan_g1205"/>
</dbReference>
<feature type="compositionally biased region" description="Low complexity" evidence="1">
    <location>
        <begin position="246"/>
        <end position="297"/>
    </location>
</feature>
<feature type="compositionally biased region" description="Basic and acidic residues" evidence="1">
    <location>
        <begin position="162"/>
        <end position="245"/>
    </location>
</feature>
<evidence type="ECO:0000313" key="4">
    <source>
        <dbReference type="WBParaSite" id="Pan_g1205.t1"/>
    </source>
</evidence>
<feature type="region of interest" description="Disordered" evidence="1">
    <location>
        <begin position="535"/>
        <end position="602"/>
    </location>
</feature>
<feature type="signal peptide" evidence="2">
    <location>
        <begin position="1"/>
        <end position="29"/>
    </location>
</feature>
<feature type="compositionally biased region" description="Low complexity" evidence="1">
    <location>
        <begin position="126"/>
        <end position="136"/>
    </location>
</feature>
<keyword evidence="3" id="KW-1185">Reference proteome</keyword>
<evidence type="ECO:0000256" key="1">
    <source>
        <dbReference type="SAM" id="MobiDB-lite"/>
    </source>
</evidence>
<evidence type="ECO:0000313" key="3">
    <source>
        <dbReference type="Proteomes" id="UP000492821"/>
    </source>
</evidence>
<sequence>MMAPGSRRRTLSIITVLCLILSVLHQIESKEVKVFKRGKVTLVDETQFENNVDYNFEQDEDDNAPADLDNLYDEKIAALPRFILHKKGEDVGLVRVPIVTRRGGHTWSTPRPKTVKGDYHTWNTDPVLPVTKAPKVTKPPKVPKKEEGLFVLPPLKSSEEKKLVVPKLNAEKPNSKSTEKPSLKSTEKSSEKSKSTEKPKSNEKSAEKSSKSTEKSKSVEKLEKAIEKLKATVKPKSSEKSKSTEKSSSAESTTTKPFSKTSPRVTPTTTKPFSKTSPHVTPTTTKKVKTTTAAPKSTSEETEGTTSVTTKKPKKTTTAKATATSKSSEVTSASKETTELPSTTAKTTKKKVTTTPKTTTTTTEATTTATRAKFTRSRFTTTTTAEPTTTTTTTTTQKPTTKTAAPFVPFAARRNFFTPESTTTTTTHKPITTTTVKPTTTTTTLKPTTTTRLAPSVFPTTIRRNFFTFISTSTQQPTTTTTRAPAPRWTPFQSVNRVPPVASPSVSPFIVNRQPATAPPPPRTLPPWARSQTFAPAVLPREEPRRTFTPQTTQQRPFTPQFQQRPFRPRFQIQAERPRPNNALKTSPKPSKTSNDSSSDQWKLTNQLSAANEALEVEVDSKERNQVNVHFVKFARRYGSQRIIPASATTPATVHIVTHFTPGPSMVQQVKSNQLFIQNQNTGSRPNNFFLPQSVTSHPRPFVNQQVVTTTITPQRFQNRVGTSWSSWSAWGSTDPRTASAFTRTRGQFVQPSATTPAPIQATTTIAFSSSHVATVTSSPVPKPPVIQHPETRYRGPTYNCRILMANEDGRPSPRNDYSCRMKYPGFPADSQCRCTYEVAGRDVHGCATGFLYTCHRI</sequence>
<feature type="compositionally biased region" description="Low complexity" evidence="1">
    <location>
        <begin position="353"/>
        <end position="368"/>
    </location>
</feature>
<keyword evidence="2" id="KW-0732">Signal</keyword>
<organism evidence="3 4">
    <name type="scientific">Panagrellus redivivus</name>
    <name type="common">Microworm</name>
    <dbReference type="NCBI Taxonomy" id="6233"/>
    <lineage>
        <taxon>Eukaryota</taxon>
        <taxon>Metazoa</taxon>
        <taxon>Ecdysozoa</taxon>
        <taxon>Nematoda</taxon>
        <taxon>Chromadorea</taxon>
        <taxon>Rhabditida</taxon>
        <taxon>Tylenchina</taxon>
        <taxon>Panagrolaimomorpha</taxon>
        <taxon>Panagrolaimoidea</taxon>
        <taxon>Panagrolaimidae</taxon>
        <taxon>Panagrellus</taxon>
    </lineage>
</organism>
<feature type="region of interest" description="Disordered" evidence="1">
    <location>
        <begin position="162"/>
        <end position="368"/>
    </location>
</feature>
<feature type="region of interest" description="Disordered" evidence="1">
    <location>
        <begin position="103"/>
        <end position="143"/>
    </location>
</feature>
<protein>
    <submittedName>
        <fullName evidence="4">Mucin-5AC-like</fullName>
    </submittedName>
</protein>
<reference evidence="4" key="2">
    <citation type="submission" date="2020-10" db="UniProtKB">
        <authorList>
            <consortium name="WormBaseParasite"/>
        </authorList>
    </citation>
    <scope>IDENTIFICATION</scope>
</reference>
<evidence type="ECO:0000256" key="2">
    <source>
        <dbReference type="SAM" id="SignalP"/>
    </source>
</evidence>
<proteinExistence type="predicted"/>
<feature type="chain" id="PRO_5028894690" evidence="2">
    <location>
        <begin position="30"/>
        <end position="858"/>
    </location>
</feature>
<feature type="region of interest" description="Disordered" evidence="1">
    <location>
        <begin position="381"/>
        <end position="401"/>
    </location>
</feature>
<feature type="region of interest" description="Disordered" evidence="1">
    <location>
        <begin position="420"/>
        <end position="447"/>
    </location>
</feature>
<feature type="region of interest" description="Disordered" evidence="1">
    <location>
        <begin position="474"/>
        <end position="496"/>
    </location>
</feature>
<name>A0A7E4URN2_PANRE</name>
<feature type="compositionally biased region" description="Low complexity" evidence="1">
    <location>
        <begin position="547"/>
        <end position="572"/>
    </location>
</feature>
<accession>A0A7E4URN2</accession>
<feature type="compositionally biased region" description="Low complexity" evidence="1">
    <location>
        <begin position="318"/>
        <end position="335"/>
    </location>
</feature>
<feature type="compositionally biased region" description="Polar residues" evidence="1">
    <location>
        <begin position="583"/>
        <end position="602"/>
    </location>
</feature>
<reference evidence="3" key="1">
    <citation type="journal article" date="2013" name="Genetics">
        <title>The draft genome and transcriptome of Panagrellus redivivus are shaped by the harsh demands of a free-living lifestyle.</title>
        <authorList>
            <person name="Srinivasan J."/>
            <person name="Dillman A.R."/>
            <person name="Macchietto M.G."/>
            <person name="Heikkinen L."/>
            <person name="Lakso M."/>
            <person name="Fracchia K.M."/>
            <person name="Antoshechkin I."/>
            <person name="Mortazavi A."/>
            <person name="Wong G."/>
            <person name="Sternberg P.W."/>
        </authorList>
    </citation>
    <scope>NUCLEOTIDE SEQUENCE [LARGE SCALE GENOMIC DNA]</scope>
    <source>
        <strain evidence="3">MT8872</strain>
    </source>
</reference>
<dbReference type="AlphaFoldDB" id="A0A7E4URN2"/>